<dbReference type="PIRSF" id="PIRSF006698">
    <property type="entry name" value="Septin"/>
    <property type="match status" value="1"/>
</dbReference>
<gene>
    <name evidence="4" type="primary">CDC3_4</name>
    <name evidence="4" type="ORF">K7432_013957</name>
</gene>
<keyword evidence="2" id="KW-0342">GTP-binding</keyword>
<dbReference type="Proteomes" id="UP001479436">
    <property type="component" value="Unassembled WGS sequence"/>
</dbReference>
<evidence type="ECO:0000259" key="3">
    <source>
        <dbReference type="PROSITE" id="PS51719"/>
    </source>
</evidence>
<dbReference type="InterPro" id="IPR030379">
    <property type="entry name" value="G_SEPTIN_dom"/>
</dbReference>
<keyword evidence="5" id="KW-1185">Reference proteome</keyword>
<evidence type="ECO:0000256" key="1">
    <source>
        <dbReference type="ARBA" id="ARBA00022741"/>
    </source>
</evidence>
<dbReference type="PANTHER" id="PTHR18884">
    <property type="entry name" value="SEPTIN"/>
    <property type="match status" value="1"/>
</dbReference>
<evidence type="ECO:0000313" key="4">
    <source>
        <dbReference type="EMBL" id="KAK9693364.1"/>
    </source>
</evidence>
<dbReference type="EMBL" id="JASJQH010008344">
    <property type="protein sequence ID" value="KAK9693364.1"/>
    <property type="molecule type" value="Genomic_DNA"/>
</dbReference>
<keyword evidence="4" id="KW-0132">Cell division</keyword>
<dbReference type="SUPFAM" id="SSF52540">
    <property type="entry name" value="P-loop containing nucleoside triphosphate hydrolases"/>
    <property type="match status" value="1"/>
</dbReference>
<accession>A0ABR2VR07</accession>
<keyword evidence="4" id="KW-0131">Cell cycle</keyword>
<organism evidence="4 5">
    <name type="scientific">Basidiobolus ranarum</name>
    <dbReference type="NCBI Taxonomy" id="34480"/>
    <lineage>
        <taxon>Eukaryota</taxon>
        <taxon>Fungi</taxon>
        <taxon>Fungi incertae sedis</taxon>
        <taxon>Zoopagomycota</taxon>
        <taxon>Entomophthoromycotina</taxon>
        <taxon>Basidiobolomycetes</taxon>
        <taxon>Basidiobolales</taxon>
        <taxon>Basidiobolaceae</taxon>
        <taxon>Basidiobolus</taxon>
    </lineage>
</organism>
<protein>
    <submittedName>
        <fullName evidence="4">Cell division control protein 3</fullName>
    </submittedName>
</protein>
<evidence type="ECO:0000256" key="2">
    <source>
        <dbReference type="ARBA" id="ARBA00023134"/>
    </source>
</evidence>
<dbReference type="InterPro" id="IPR016491">
    <property type="entry name" value="Septin"/>
</dbReference>
<dbReference type="Pfam" id="PF00735">
    <property type="entry name" value="Septin"/>
    <property type="match status" value="2"/>
</dbReference>
<dbReference type="InterPro" id="IPR027417">
    <property type="entry name" value="P-loop_NTPase"/>
</dbReference>
<dbReference type="GO" id="GO:0051301">
    <property type="term" value="P:cell division"/>
    <property type="evidence" value="ECO:0007669"/>
    <property type="project" value="UniProtKB-KW"/>
</dbReference>
<reference evidence="4 5" key="1">
    <citation type="submission" date="2023-04" db="EMBL/GenBank/DDBJ databases">
        <title>Genome of Basidiobolus ranarum AG-B5.</title>
        <authorList>
            <person name="Stajich J.E."/>
            <person name="Carter-House D."/>
            <person name="Gryganskyi A."/>
        </authorList>
    </citation>
    <scope>NUCLEOTIDE SEQUENCE [LARGE SCALE GENOMIC DNA]</scope>
    <source>
        <strain evidence="4 5">AG-B5</strain>
    </source>
</reference>
<dbReference type="Gene3D" id="3.40.50.300">
    <property type="entry name" value="P-loop containing nucleotide triphosphate hydrolases"/>
    <property type="match status" value="1"/>
</dbReference>
<evidence type="ECO:0000313" key="5">
    <source>
        <dbReference type="Proteomes" id="UP001479436"/>
    </source>
</evidence>
<sequence>MAADNNEAAGGLGNNYRRMSVRNPLKKQLNDYVGFANLPNQVHRRSVKKGFQFTFMVVGESGLGKSTLVNTLWNSTLLPQKKSVPLSLDSPRTVSIQSYTADLIEDGVKLGLNVIDTPGFGDFVNNEESWKPILEDIESRFDLYLERESNANRSKMEDNRVHACIYFISPTGHAYVIQDIHNFHCYMSSYFISLKPLDIEFMRRLHTRVNLIPVIAKSDTLTEVEIKAFKERVSLLLFLCGYDLISYPLNSRF</sequence>
<keyword evidence="1" id="KW-0547">Nucleotide-binding</keyword>
<dbReference type="PROSITE" id="PS51719">
    <property type="entry name" value="G_SEPTIN"/>
    <property type="match status" value="1"/>
</dbReference>
<comment type="caution">
    <text evidence="4">The sequence shown here is derived from an EMBL/GenBank/DDBJ whole genome shotgun (WGS) entry which is preliminary data.</text>
</comment>
<feature type="domain" description="Septin-type G" evidence="3">
    <location>
        <begin position="49"/>
        <end position="253"/>
    </location>
</feature>
<name>A0ABR2VR07_9FUNG</name>
<proteinExistence type="predicted"/>